<dbReference type="InterPro" id="IPR036397">
    <property type="entry name" value="RNaseH_sf"/>
</dbReference>
<dbReference type="Gene3D" id="3.30.420.10">
    <property type="entry name" value="Ribonuclease H-like superfamily/Ribonuclease H"/>
    <property type="match status" value="1"/>
</dbReference>
<reference evidence="3 4" key="2">
    <citation type="journal article" date="2008" name="Science">
        <title>Environmental genomics reveals a single-species ecosystem deep within Earth.</title>
        <authorList>
            <person name="Chivian D."/>
            <person name="Brodie E.L."/>
            <person name="Alm E.J."/>
            <person name="Culley D.E."/>
            <person name="Dehal P.S."/>
            <person name="Desantis T.Z."/>
            <person name="Gihring T.M."/>
            <person name="Lapidus A."/>
            <person name="Lin L.H."/>
            <person name="Lowry S.R."/>
            <person name="Moser D.P."/>
            <person name="Richardson P.M."/>
            <person name="Southam G."/>
            <person name="Wanger G."/>
            <person name="Pratt L.M."/>
            <person name="Andersen G.L."/>
            <person name="Hazen T.C."/>
            <person name="Brockman F.J."/>
            <person name="Arkin A.P."/>
            <person name="Onstott T.C."/>
        </authorList>
    </citation>
    <scope>NUCLEOTIDE SEQUENCE [LARGE SCALE GENOMIC DNA]</scope>
    <source>
        <strain evidence="3 4">MP104C</strain>
    </source>
</reference>
<feature type="compositionally biased region" description="Basic and acidic residues" evidence="1">
    <location>
        <begin position="412"/>
        <end position="423"/>
    </location>
</feature>
<dbReference type="NCBIfam" id="NF033594">
    <property type="entry name" value="transpos_ISNCY_2"/>
    <property type="match status" value="1"/>
</dbReference>
<dbReference type="eggNOG" id="COG2801">
    <property type="taxonomic scope" value="Bacteria"/>
</dbReference>
<sequence length="462" mass="52618">MILSPHKRSEKMSPMKGDVFLKPKEARRLGIMERVLAGKVSIRQAAILLGLSERQVMRLKKGMKQEGEAFLVHKNRGRKPKHAITHDVRDRIISLASEELKDASCEHMAELLEELYEISISGRSLRRIFKQAGIKNRHSRRAKRRKRRSRERMPQEGLLVQSDASPYAWFEDRGPKACLHGNIDDATGKILALWFRPEEDLYGYLMVLNLTVINHGIPVSLYTDGHSIFFSPKKDKLSIDEELAGKTVALTQFGKALEELGINHIQARSPQAKGRIERLWETLQSRLVIEMRLRGISNIEDANAFLPVFIERFNARFAVWAADPEPAFKPAPTSERLNEIIAFREERTASNGSTISFHCKTYQLIDVKDQAVSLAPRAKVTVLTHLDGTISAKYGDKVFSLREFVPQPAPKAEIRQAKPRREPAPVTADHPWRQISPIAPKPSTPVEAYLEAKRKRFRKYAF</sequence>
<dbReference type="InterPro" id="IPR047797">
    <property type="entry name" value="ISNCY_transpos"/>
</dbReference>
<dbReference type="EMBL" id="CP000860">
    <property type="protein sequence ID" value="ACA58881.1"/>
    <property type="molecule type" value="Genomic_DNA"/>
</dbReference>
<dbReference type="InterPro" id="IPR012337">
    <property type="entry name" value="RNaseH-like_sf"/>
</dbReference>
<feature type="region of interest" description="Disordered" evidence="1">
    <location>
        <begin position="134"/>
        <end position="156"/>
    </location>
</feature>
<dbReference type="Pfam" id="PF13518">
    <property type="entry name" value="HTH_28"/>
    <property type="match status" value="1"/>
</dbReference>
<feature type="compositionally biased region" description="Basic residues" evidence="1">
    <location>
        <begin position="134"/>
        <end position="150"/>
    </location>
</feature>
<evidence type="ECO:0000313" key="4">
    <source>
        <dbReference type="Proteomes" id="UP000008544"/>
    </source>
</evidence>
<evidence type="ECO:0000259" key="2">
    <source>
        <dbReference type="PROSITE" id="PS50994"/>
    </source>
</evidence>
<proteinExistence type="predicted"/>
<dbReference type="eggNOG" id="COG3415">
    <property type="taxonomic scope" value="Bacteria"/>
</dbReference>
<evidence type="ECO:0000256" key="1">
    <source>
        <dbReference type="SAM" id="MobiDB-lite"/>
    </source>
</evidence>
<dbReference type="GO" id="GO:0003676">
    <property type="term" value="F:nucleic acid binding"/>
    <property type="evidence" value="ECO:0007669"/>
    <property type="project" value="InterPro"/>
</dbReference>
<dbReference type="InterPro" id="IPR009057">
    <property type="entry name" value="Homeodomain-like_sf"/>
</dbReference>
<keyword evidence="4" id="KW-1185">Reference proteome</keyword>
<reference evidence="4" key="1">
    <citation type="submission" date="2007-10" db="EMBL/GenBank/DDBJ databases">
        <title>Complete sequence of chromosome of Desulforudis audaxviator MP104C.</title>
        <authorList>
            <person name="Copeland A."/>
            <person name="Lucas S."/>
            <person name="Lapidus A."/>
            <person name="Barry K."/>
            <person name="Glavina del Rio T."/>
            <person name="Dalin E."/>
            <person name="Tice H."/>
            <person name="Bruce D."/>
            <person name="Pitluck S."/>
            <person name="Lowry S.R."/>
            <person name="Larimer F."/>
            <person name="Land M.L."/>
            <person name="Hauser L."/>
            <person name="Kyrpides N."/>
            <person name="Ivanova N.N."/>
            <person name="Richardson P."/>
        </authorList>
    </citation>
    <scope>NUCLEOTIDE SEQUENCE [LARGE SCALE GENOMIC DNA]</scope>
    <source>
        <strain evidence="4">MP104C</strain>
    </source>
</reference>
<dbReference type="GO" id="GO:0015074">
    <property type="term" value="P:DNA integration"/>
    <property type="evidence" value="ECO:0007669"/>
    <property type="project" value="InterPro"/>
</dbReference>
<dbReference type="PANTHER" id="PTHR35004:SF7">
    <property type="entry name" value="INTEGRASE PROTEIN"/>
    <property type="match status" value="1"/>
</dbReference>
<evidence type="ECO:0000313" key="3">
    <source>
        <dbReference type="EMBL" id="ACA58881.1"/>
    </source>
</evidence>
<feature type="domain" description="Integrase catalytic" evidence="2">
    <location>
        <begin position="150"/>
        <end position="340"/>
    </location>
</feature>
<dbReference type="OrthoDB" id="9794201at2"/>
<dbReference type="InterPro" id="IPR001584">
    <property type="entry name" value="Integrase_cat-core"/>
</dbReference>
<name>B1I0W7_DESAP</name>
<accession>B1I0W7</accession>
<dbReference type="SUPFAM" id="SSF53098">
    <property type="entry name" value="Ribonuclease H-like"/>
    <property type="match status" value="1"/>
</dbReference>
<feature type="region of interest" description="Disordered" evidence="1">
    <location>
        <begin position="410"/>
        <end position="440"/>
    </location>
</feature>
<dbReference type="PROSITE" id="PS50994">
    <property type="entry name" value="INTEGRASE"/>
    <property type="match status" value="1"/>
</dbReference>
<protein>
    <submittedName>
        <fullName evidence="3">Integrase, catalytic region</fullName>
    </submittedName>
</protein>
<dbReference type="Proteomes" id="UP000008544">
    <property type="component" value="Chromosome"/>
</dbReference>
<dbReference type="STRING" id="477974.Daud_0321"/>
<dbReference type="AlphaFoldDB" id="B1I0W7"/>
<gene>
    <name evidence="3" type="ordered locus">Daud_0321</name>
</gene>
<dbReference type="PANTHER" id="PTHR35004">
    <property type="entry name" value="TRANSPOSASE RV3428C-RELATED"/>
    <property type="match status" value="1"/>
</dbReference>
<organism evidence="3 4">
    <name type="scientific">Desulforudis audaxviator (strain MP104C)</name>
    <dbReference type="NCBI Taxonomy" id="477974"/>
    <lineage>
        <taxon>Bacteria</taxon>
        <taxon>Bacillati</taxon>
        <taxon>Bacillota</taxon>
        <taxon>Clostridia</taxon>
        <taxon>Thermoanaerobacterales</taxon>
        <taxon>Candidatus Desulforudaceae</taxon>
        <taxon>Candidatus Desulforudis</taxon>
    </lineage>
</organism>
<dbReference type="SUPFAM" id="SSF46689">
    <property type="entry name" value="Homeodomain-like"/>
    <property type="match status" value="1"/>
</dbReference>
<dbReference type="InterPro" id="IPR055247">
    <property type="entry name" value="InsJ-like_HTH"/>
</dbReference>
<dbReference type="HOGENOM" id="CLU_041517_0_1_9"/>
<dbReference type="KEGG" id="dau:Daud_0321"/>